<geneLocation type="plasmid" evidence="1 2">
    <name>pTTS12</name>
</geneLocation>
<dbReference type="Proteomes" id="UP000017753">
    <property type="component" value="Plasmid pTTS12"/>
</dbReference>
<dbReference type="AlphaFoldDB" id="A0AA34WUD7"/>
<keyword evidence="1" id="KW-0614">Plasmid</keyword>
<evidence type="ECO:0000313" key="2">
    <source>
        <dbReference type="Proteomes" id="UP000017753"/>
    </source>
</evidence>
<evidence type="ECO:0000313" key="1">
    <source>
        <dbReference type="EMBL" id="AJA17283.1"/>
    </source>
</evidence>
<protein>
    <submittedName>
        <fullName evidence="1">Uncharacterized protein</fullName>
    </submittedName>
</protein>
<gene>
    <name evidence="1" type="ORF">RPPX_28585</name>
</gene>
<reference evidence="1 2" key="1">
    <citation type="submission" date="2014-11" db="EMBL/GenBank/DDBJ databases">
        <title>Complete genome sequence of Pseudomonas putida S12 including megaplasmid pTTS12.</title>
        <authorList>
            <person name="Kuepper J."/>
            <person name="Ruijssenaars H.J."/>
            <person name="Blank L.M."/>
            <person name="de Winde J.H."/>
            <person name="Wierckx N."/>
        </authorList>
    </citation>
    <scope>NUCLEOTIDE SEQUENCE [LARGE SCALE GENOMIC DNA]</scope>
    <source>
        <strain evidence="1 2">S12</strain>
        <plasmid evidence="1 2">pTTS12</plasmid>
    </source>
</reference>
<reference evidence="1 2" key="2">
    <citation type="submission" date="2014-11" db="EMBL/GenBank/DDBJ databases">
        <title>Draft genome sequence of the solvent-tolerant Pseudomonas putida S12 including megaplasmid pTTS12.</title>
        <authorList>
            <person name="Wierckx N."/>
            <person name="Nijkamp J."/>
            <person name="Ballerstedt H."/>
            <person name="Siezen R.J."/>
            <person name="Wels M."/>
            <person name="de Ridder D."/>
            <person name="de Winde J.H."/>
            <person name="Ruijssenaars H.J."/>
        </authorList>
    </citation>
    <scope>NUCLEOTIDE SEQUENCE [LARGE SCALE GENOMIC DNA]</scope>
    <source>
        <strain evidence="1 2">S12</strain>
        <plasmid evidence="1 2">pTTS12</plasmid>
    </source>
</reference>
<dbReference type="EMBL" id="CP009975">
    <property type="protein sequence ID" value="AJA17283.1"/>
    <property type="molecule type" value="Genomic_DNA"/>
</dbReference>
<sequence>MRVEWVSESAWNPHQECFGLLKIFFVVGLNTRLQILQLLWREMIDLSLRLWGLAGAGDAPARANVDGISEVAAIHLVGQALQIELLIR</sequence>
<proteinExistence type="predicted"/>
<name>A0AA34WUD7_PSEPU</name>
<organism evidence="1 2">
    <name type="scientific">Pseudomonas putida S12</name>
    <dbReference type="NCBI Taxonomy" id="1215087"/>
    <lineage>
        <taxon>Bacteria</taxon>
        <taxon>Pseudomonadati</taxon>
        <taxon>Pseudomonadota</taxon>
        <taxon>Gammaproteobacteria</taxon>
        <taxon>Pseudomonadales</taxon>
        <taxon>Pseudomonadaceae</taxon>
        <taxon>Pseudomonas</taxon>
    </lineage>
</organism>
<accession>A0AA34WUD7</accession>